<gene>
    <name evidence="2" type="ORF">VFSR5_2734</name>
</gene>
<dbReference type="InterPro" id="IPR000157">
    <property type="entry name" value="TIR_dom"/>
</dbReference>
<dbReference type="InterPro" id="IPR013568">
    <property type="entry name" value="SEFIR_dom"/>
</dbReference>
<proteinExistence type="predicted"/>
<reference evidence="2 3" key="1">
    <citation type="journal article" date="2012" name="J. Bacteriol.">
        <title>Draft Genome Sequence of Vibrio fischeri SR5, a Strain Isolated from the Light Organ of the Mediterranean Squid Sepiola robusta.</title>
        <authorList>
            <person name="Gyllborg M.C."/>
            <person name="Sahl J.W."/>
            <person name="Cronin D.C.III."/>
            <person name="Rasko D.A."/>
            <person name="Mandel M.J."/>
        </authorList>
    </citation>
    <scope>NUCLEOTIDE SEQUENCE [LARGE SCALE GENOMIC DNA]</scope>
    <source>
        <strain evidence="2 3">SR5</strain>
    </source>
</reference>
<sequence>MSSVPSCFISYSHDNENNKEWVLTLATKLVKNGVDVIPEQWDLRLGGDFS</sequence>
<accession>A0AAV3ENA2</accession>
<dbReference type="GO" id="GO:0007165">
    <property type="term" value="P:signal transduction"/>
    <property type="evidence" value="ECO:0007669"/>
    <property type="project" value="InterPro"/>
</dbReference>
<organism evidence="2 3">
    <name type="scientific">Aliivibrio fischeri SR5</name>
    <dbReference type="NCBI Taxonomy" id="1088719"/>
    <lineage>
        <taxon>Bacteria</taxon>
        <taxon>Pseudomonadati</taxon>
        <taxon>Pseudomonadota</taxon>
        <taxon>Gammaproteobacteria</taxon>
        <taxon>Vibrionales</taxon>
        <taxon>Vibrionaceae</taxon>
        <taxon>Aliivibrio</taxon>
    </lineage>
</organism>
<comment type="caution">
    <text evidence="2">The sequence shown here is derived from an EMBL/GenBank/DDBJ whole genome shotgun (WGS) entry which is preliminary data.</text>
</comment>
<protein>
    <submittedName>
        <fullName evidence="2">Sefir domain-containing protein</fullName>
    </submittedName>
</protein>
<dbReference type="AlphaFoldDB" id="A0AAV3ENA2"/>
<name>A0AAV3ENA2_ALIFS</name>
<dbReference type="Proteomes" id="UP000004521">
    <property type="component" value="Unassembled WGS sequence"/>
</dbReference>
<dbReference type="Gene3D" id="3.40.50.10140">
    <property type="entry name" value="Toll/interleukin-1 receptor homology (TIR) domain"/>
    <property type="match status" value="1"/>
</dbReference>
<dbReference type="RefSeq" id="WP_005424039.1">
    <property type="nucleotide sequence ID" value="NZ_JH584329.1"/>
</dbReference>
<evidence type="ECO:0000313" key="3">
    <source>
        <dbReference type="Proteomes" id="UP000004521"/>
    </source>
</evidence>
<evidence type="ECO:0000259" key="1">
    <source>
        <dbReference type="PROSITE" id="PS51534"/>
    </source>
</evidence>
<dbReference type="SUPFAM" id="SSF52200">
    <property type="entry name" value="Toll/Interleukin receptor TIR domain"/>
    <property type="match status" value="1"/>
</dbReference>
<dbReference type="PROSITE" id="PS51534">
    <property type="entry name" value="SEFIR"/>
    <property type="match status" value="1"/>
</dbReference>
<dbReference type="Pfam" id="PF13676">
    <property type="entry name" value="TIR_2"/>
    <property type="match status" value="1"/>
</dbReference>
<evidence type="ECO:0000313" key="2">
    <source>
        <dbReference type="EMBL" id="EHN68009.1"/>
    </source>
</evidence>
<feature type="domain" description="SEFIR" evidence="1">
    <location>
        <begin position="4"/>
        <end position="50"/>
    </location>
</feature>
<dbReference type="EMBL" id="AHIH01000015">
    <property type="protein sequence ID" value="EHN68009.1"/>
    <property type="molecule type" value="Genomic_DNA"/>
</dbReference>
<dbReference type="InterPro" id="IPR035897">
    <property type="entry name" value="Toll_tir_struct_dom_sf"/>
</dbReference>